<dbReference type="GO" id="GO:0005886">
    <property type="term" value="C:plasma membrane"/>
    <property type="evidence" value="ECO:0007669"/>
    <property type="project" value="TreeGrafter"/>
</dbReference>
<dbReference type="InterPro" id="IPR029787">
    <property type="entry name" value="Nucleotide_cyclase"/>
</dbReference>
<dbReference type="InterPro" id="IPR050469">
    <property type="entry name" value="Diguanylate_Cyclase"/>
</dbReference>
<dbReference type="Proteomes" id="UP000198304">
    <property type="component" value="Unassembled WGS sequence"/>
</dbReference>
<dbReference type="NCBIfam" id="TIGR00254">
    <property type="entry name" value="GGDEF"/>
    <property type="match status" value="1"/>
</dbReference>
<feature type="transmembrane region" description="Helical" evidence="1">
    <location>
        <begin position="33"/>
        <end position="52"/>
    </location>
</feature>
<gene>
    <name evidence="3" type="ORF">SAMN05446037_1013110</name>
</gene>
<evidence type="ECO:0000313" key="4">
    <source>
        <dbReference type="Proteomes" id="UP000198304"/>
    </source>
</evidence>
<dbReference type="InterPro" id="IPR043128">
    <property type="entry name" value="Rev_trsase/Diguanyl_cyclase"/>
</dbReference>
<dbReference type="CDD" id="cd01949">
    <property type="entry name" value="GGDEF"/>
    <property type="match status" value="1"/>
</dbReference>
<feature type="transmembrane region" description="Helical" evidence="1">
    <location>
        <begin position="6"/>
        <end position="26"/>
    </location>
</feature>
<sequence length="387" mass="44605">MGNYILYFTILCFSFLIFVFTITFYHRQPKFQALGYTFLISFYLSIYSFIYLQEIPSVTVINFIELMLVMALFLILLIKGFQRTILAASIMILVILIPLSLTLPRYGFNKIIEKPQLIQILLNMTLLINILLLSRRKSKDRNLKYCFIWFLVGTVLQLNGMEGVVGLTAVFIKIAAYYGFYHYFYRRTYIAWESKMKEAEKLKTSLKQSYDEEVKKQLFYMELQQERLVSAAHTDGMTQAYNKNTIIAILEELISIGKKPISLAMVDIDHFKKINDYHGHIVGDNCIKEIVNIIQRNIRKADYIGRYGGDEFIVILPEANINEAKNVAEEICKKISSCSKPNVTVSIGISSYPQDGKTAVEIISKADEGLYRSKRKGRNIVSHPTLF</sequence>
<dbReference type="Gene3D" id="3.30.70.270">
    <property type="match status" value="1"/>
</dbReference>
<keyword evidence="1" id="KW-0472">Membrane</keyword>
<feature type="domain" description="GGDEF" evidence="2">
    <location>
        <begin position="259"/>
        <end position="386"/>
    </location>
</feature>
<dbReference type="PANTHER" id="PTHR45138:SF24">
    <property type="entry name" value="DIGUANYLATE CYCLASE DGCC-RELATED"/>
    <property type="match status" value="1"/>
</dbReference>
<evidence type="ECO:0000256" key="1">
    <source>
        <dbReference type="SAM" id="Phobius"/>
    </source>
</evidence>
<dbReference type="EMBL" id="FZOJ01000013">
    <property type="protein sequence ID" value="SNS58463.1"/>
    <property type="molecule type" value="Genomic_DNA"/>
</dbReference>
<keyword evidence="4" id="KW-1185">Reference proteome</keyword>
<feature type="transmembrane region" description="Helical" evidence="1">
    <location>
        <begin position="164"/>
        <end position="185"/>
    </location>
</feature>
<organism evidence="3 4">
    <name type="scientific">Anaerovirgula multivorans</name>
    <dbReference type="NCBI Taxonomy" id="312168"/>
    <lineage>
        <taxon>Bacteria</taxon>
        <taxon>Bacillati</taxon>
        <taxon>Bacillota</taxon>
        <taxon>Clostridia</taxon>
        <taxon>Peptostreptococcales</taxon>
        <taxon>Natronincolaceae</taxon>
        <taxon>Anaerovirgula</taxon>
    </lineage>
</organism>
<dbReference type="PANTHER" id="PTHR45138">
    <property type="entry name" value="REGULATORY COMPONENTS OF SENSORY TRANSDUCTION SYSTEM"/>
    <property type="match status" value="1"/>
</dbReference>
<keyword evidence="1" id="KW-0812">Transmembrane</keyword>
<feature type="transmembrane region" description="Helical" evidence="1">
    <location>
        <begin position="58"/>
        <end position="78"/>
    </location>
</feature>
<dbReference type="AlphaFoldDB" id="A0A239FQG9"/>
<dbReference type="SMART" id="SM00267">
    <property type="entry name" value="GGDEF"/>
    <property type="match status" value="1"/>
</dbReference>
<dbReference type="GO" id="GO:0043709">
    <property type="term" value="P:cell adhesion involved in single-species biofilm formation"/>
    <property type="evidence" value="ECO:0007669"/>
    <property type="project" value="TreeGrafter"/>
</dbReference>
<name>A0A239FQG9_9FIRM</name>
<dbReference type="SUPFAM" id="SSF55073">
    <property type="entry name" value="Nucleotide cyclase"/>
    <property type="match status" value="1"/>
</dbReference>
<dbReference type="PROSITE" id="PS50887">
    <property type="entry name" value="GGDEF"/>
    <property type="match status" value="1"/>
</dbReference>
<evidence type="ECO:0000313" key="3">
    <source>
        <dbReference type="EMBL" id="SNS58463.1"/>
    </source>
</evidence>
<dbReference type="GO" id="GO:1902201">
    <property type="term" value="P:negative regulation of bacterial-type flagellum-dependent cell motility"/>
    <property type="evidence" value="ECO:0007669"/>
    <property type="project" value="TreeGrafter"/>
</dbReference>
<dbReference type="InterPro" id="IPR000160">
    <property type="entry name" value="GGDEF_dom"/>
</dbReference>
<dbReference type="OrthoDB" id="9805474at2"/>
<reference evidence="3 4" key="1">
    <citation type="submission" date="2017-06" db="EMBL/GenBank/DDBJ databases">
        <authorList>
            <person name="Kim H.J."/>
            <person name="Triplett B.A."/>
        </authorList>
    </citation>
    <scope>NUCLEOTIDE SEQUENCE [LARGE SCALE GENOMIC DNA]</scope>
    <source>
        <strain evidence="3 4">SCA</strain>
    </source>
</reference>
<proteinExistence type="predicted"/>
<accession>A0A239FQG9</accession>
<feature type="transmembrane region" description="Helical" evidence="1">
    <location>
        <begin position="142"/>
        <end position="158"/>
    </location>
</feature>
<evidence type="ECO:0000259" key="2">
    <source>
        <dbReference type="PROSITE" id="PS50887"/>
    </source>
</evidence>
<protein>
    <submittedName>
        <fullName evidence="3">Diguanylate cyclase (GGDEF) domain-containing protein</fullName>
    </submittedName>
</protein>
<dbReference type="GO" id="GO:0052621">
    <property type="term" value="F:diguanylate cyclase activity"/>
    <property type="evidence" value="ECO:0007669"/>
    <property type="project" value="TreeGrafter"/>
</dbReference>
<dbReference type="FunFam" id="3.30.70.270:FF:000001">
    <property type="entry name" value="Diguanylate cyclase domain protein"/>
    <property type="match status" value="1"/>
</dbReference>
<feature type="transmembrane region" description="Helical" evidence="1">
    <location>
        <begin position="85"/>
        <end position="104"/>
    </location>
</feature>
<keyword evidence="1" id="KW-1133">Transmembrane helix</keyword>
<feature type="transmembrane region" description="Helical" evidence="1">
    <location>
        <begin position="116"/>
        <end position="133"/>
    </location>
</feature>
<dbReference type="Pfam" id="PF00990">
    <property type="entry name" value="GGDEF"/>
    <property type="match status" value="1"/>
</dbReference>